<dbReference type="EnsemblMetazoa" id="SMAR012742-RA">
    <property type="protein sequence ID" value="SMAR012742-PA"/>
    <property type="gene ID" value="SMAR012742"/>
</dbReference>
<accession>T1JFX4</accession>
<dbReference type="PhylomeDB" id="T1JFX4"/>
<evidence type="ECO:0000256" key="2">
    <source>
        <dbReference type="ARBA" id="ARBA00004611"/>
    </source>
</evidence>
<dbReference type="Proteomes" id="UP000014500">
    <property type="component" value="Unassembled WGS sequence"/>
</dbReference>
<keyword evidence="6" id="KW-0282">Flagellum</keyword>
<evidence type="ECO:0000256" key="3">
    <source>
        <dbReference type="ARBA" id="ARBA00009071"/>
    </source>
</evidence>
<name>T1JFX4_STRMM</name>
<dbReference type="HOGENOM" id="CLU_637710_0_0_1"/>
<comment type="function">
    <text evidence="1">Component of the nexin-dynein regulatory complex (N-DRC), a key regulator of ciliary/flagellar motility which maintains the alignment and integrity of the distal axoneme and regulates microtubule sliding in motile axonemes.</text>
</comment>
<evidence type="ECO:0000313" key="10">
    <source>
        <dbReference type="EnsemblMetazoa" id="SMAR012742-PA"/>
    </source>
</evidence>
<dbReference type="EMBL" id="JH432191">
    <property type="status" value="NOT_ANNOTATED_CDS"/>
    <property type="molecule type" value="Genomic_DNA"/>
</dbReference>
<keyword evidence="7" id="KW-0969">Cilium</keyword>
<organism evidence="10 11">
    <name type="scientific">Strigamia maritima</name>
    <name type="common">European centipede</name>
    <name type="synonym">Geophilus maritimus</name>
    <dbReference type="NCBI Taxonomy" id="126957"/>
    <lineage>
        <taxon>Eukaryota</taxon>
        <taxon>Metazoa</taxon>
        <taxon>Ecdysozoa</taxon>
        <taxon>Arthropoda</taxon>
        <taxon>Myriapoda</taxon>
        <taxon>Chilopoda</taxon>
        <taxon>Pleurostigmophora</taxon>
        <taxon>Geophilomorpha</taxon>
        <taxon>Linotaeniidae</taxon>
        <taxon>Strigamia</taxon>
    </lineage>
</organism>
<sequence>MNRLPKVQSSANLASACSTSSVRRIRRKSSTSLRKGRMGFMPKAAETDRRKLISAESQRIIAVLDDALLALQITSRFASVCENYEYFEQFLGPEIASIFQHLCTTLNYTIDESAYEPKKSAEVDADFLSSMNKMTSSQKLGMYSTPTMKRIRDVVKTLVRLVYENREVFNAMQMDSKPSPRMLDLIETTEELRQFVFERLQTTEAAEKEHMLFLENSAGREKVLKKQIDELEWELGRVKMDTSQEAEQDTKISMDAKARLNMEYHASMKQYDTMLDKHRQAEINLRKKNFKVSVEVENWIIKYDKDMSEKLMVFETITNEYELEKQKLANLEQKFAPIEQQYKTLMGERFEKEKKDWLGWQKK</sequence>
<evidence type="ECO:0000256" key="4">
    <source>
        <dbReference type="ARBA" id="ARBA00021752"/>
    </source>
</evidence>
<dbReference type="OMA" id="MEHRENE"/>
<evidence type="ECO:0000256" key="1">
    <source>
        <dbReference type="ARBA" id="ARBA00003029"/>
    </source>
</evidence>
<dbReference type="AlphaFoldDB" id="T1JFX4"/>
<comment type="similarity">
    <text evidence="3">Belongs to the DRC10 family.</text>
</comment>
<evidence type="ECO:0000256" key="7">
    <source>
        <dbReference type="ARBA" id="ARBA00023069"/>
    </source>
</evidence>
<evidence type="ECO:0000256" key="8">
    <source>
        <dbReference type="ARBA" id="ARBA00023212"/>
    </source>
</evidence>
<keyword evidence="9" id="KW-0966">Cell projection</keyword>
<dbReference type="InterPro" id="IPR042815">
    <property type="entry name" value="DRC10"/>
</dbReference>
<keyword evidence="8" id="KW-0206">Cytoskeleton</keyword>
<keyword evidence="5" id="KW-0963">Cytoplasm</keyword>
<evidence type="ECO:0000256" key="6">
    <source>
        <dbReference type="ARBA" id="ARBA00022846"/>
    </source>
</evidence>
<comment type="subcellular location">
    <subcellularLocation>
        <location evidence="2">Cytoplasm</location>
        <location evidence="2">Cytoskeleton</location>
        <location evidence="2">Flagellum axoneme</location>
    </subcellularLocation>
</comment>
<dbReference type="PROSITE" id="PS51257">
    <property type="entry name" value="PROKAR_LIPOPROTEIN"/>
    <property type="match status" value="1"/>
</dbReference>
<evidence type="ECO:0000256" key="5">
    <source>
        <dbReference type="ARBA" id="ARBA00022490"/>
    </source>
</evidence>
<keyword evidence="11" id="KW-1185">Reference proteome</keyword>
<reference evidence="11" key="1">
    <citation type="submission" date="2011-05" db="EMBL/GenBank/DDBJ databases">
        <authorList>
            <person name="Richards S.R."/>
            <person name="Qu J."/>
            <person name="Jiang H."/>
            <person name="Jhangiani S.N."/>
            <person name="Agravi P."/>
            <person name="Goodspeed R."/>
            <person name="Gross S."/>
            <person name="Mandapat C."/>
            <person name="Jackson L."/>
            <person name="Mathew T."/>
            <person name="Pu L."/>
            <person name="Thornton R."/>
            <person name="Saada N."/>
            <person name="Wilczek-Boney K.B."/>
            <person name="Lee S."/>
            <person name="Kovar C."/>
            <person name="Wu Y."/>
            <person name="Scherer S.E."/>
            <person name="Worley K.C."/>
            <person name="Muzny D.M."/>
            <person name="Gibbs R."/>
        </authorList>
    </citation>
    <scope>NUCLEOTIDE SEQUENCE</scope>
    <source>
        <strain evidence="11">Brora</strain>
    </source>
</reference>
<proteinExistence type="inferred from homology"/>
<protein>
    <recommendedName>
        <fullName evidence="4">Dynein regulatory complex protein 10</fullName>
    </recommendedName>
</protein>
<dbReference type="PANTHER" id="PTHR31598">
    <property type="entry name" value="IQ DOMAIN-CONTAINING PROTEIN D"/>
    <property type="match status" value="1"/>
</dbReference>
<evidence type="ECO:0000313" key="11">
    <source>
        <dbReference type="Proteomes" id="UP000014500"/>
    </source>
</evidence>
<evidence type="ECO:0000256" key="9">
    <source>
        <dbReference type="ARBA" id="ARBA00023273"/>
    </source>
</evidence>
<dbReference type="PANTHER" id="PTHR31598:SF1">
    <property type="entry name" value="DYNEIN REGULATORY COMPLEX PROTEIN 10"/>
    <property type="match status" value="1"/>
</dbReference>
<reference evidence="10" key="2">
    <citation type="submission" date="2015-02" db="UniProtKB">
        <authorList>
            <consortium name="EnsemblMetazoa"/>
        </authorList>
    </citation>
    <scope>IDENTIFICATION</scope>
</reference>